<feature type="domain" description="Integrase catalytic" evidence="1">
    <location>
        <begin position="135"/>
        <end position="306"/>
    </location>
</feature>
<name>A0AB32WEE5_THECC</name>
<dbReference type="InterPro" id="IPR036397">
    <property type="entry name" value="RNaseH_sf"/>
</dbReference>
<proteinExistence type="predicted"/>
<dbReference type="GeneID" id="108661927"/>
<reference evidence="3" key="2">
    <citation type="submission" date="2025-08" db="UniProtKB">
        <authorList>
            <consortium name="RefSeq"/>
        </authorList>
    </citation>
    <scope>IDENTIFICATION</scope>
</reference>
<evidence type="ECO:0000313" key="2">
    <source>
        <dbReference type="Proteomes" id="UP000694886"/>
    </source>
</evidence>
<dbReference type="GO" id="GO:0003676">
    <property type="term" value="F:nucleic acid binding"/>
    <property type="evidence" value="ECO:0007669"/>
    <property type="project" value="InterPro"/>
</dbReference>
<evidence type="ECO:0000259" key="1">
    <source>
        <dbReference type="PROSITE" id="PS50994"/>
    </source>
</evidence>
<dbReference type="Pfam" id="PF00665">
    <property type="entry name" value="rve"/>
    <property type="match status" value="1"/>
</dbReference>
<dbReference type="PANTHER" id="PTHR48475">
    <property type="entry name" value="RIBONUCLEASE H"/>
    <property type="match status" value="1"/>
</dbReference>
<organism evidence="2 3">
    <name type="scientific">Theobroma cacao</name>
    <name type="common">Cacao</name>
    <name type="synonym">Cocoa</name>
    <dbReference type="NCBI Taxonomy" id="3641"/>
    <lineage>
        <taxon>Eukaryota</taxon>
        <taxon>Viridiplantae</taxon>
        <taxon>Streptophyta</taxon>
        <taxon>Embryophyta</taxon>
        <taxon>Tracheophyta</taxon>
        <taxon>Spermatophyta</taxon>
        <taxon>Magnoliopsida</taxon>
        <taxon>eudicotyledons</taxon>
        <taxon>Gunneridae</taxon>
        <taxon>Pentapetalae</taxon>
        <taxon>rosids</taxon>
        <taxon>malvids</taxon>
        <taxon>Malvales</taxon>
        <taxon>Malvaceae</taxon>
        <taxon>Byttnerioideae</taxon>
        <taxon>Theobroma</taxon>
    </lineage>
</organism>
<dbReference type="SUPFAM" id="SSF53098">
    <property type="entry name" value="Ribonuclease H-like"/>
    <property type="match status" value="1"/>
</dbReference>
<reference evidence="2" key="1">
    <citation type="journal article" date="1997" name="Nucleic Acids Res.">
        <title>tRNAscan-SE: a program for improved detection of transfer RNA genes in genomic sequence.</title>
        <authorList>
            <person name="Lowe T.M."/>
            <person name="Eddy S.R."/>
        </authorList>
    </citation>
    <scope>NUCLEOTIDE SEQUENCE [LARGE SCALE GENOMIC DNA]</scope>
    <source>
        <strain evidence="2">r\B97-61/B2</strain>
    </source>
</reference>
<sequence length="404" mass="46532">MADALATLAAMFNIGTNVKIQPIMINLRKCPAHCSSVEEEVDGKPWYHDSMHYLKFQQYPEQSSENDKKTIRRLAMNFFLDGDILYKRSRDQVLLRCVDSAEARRIVEEVHEGICGAHIYVDRIHTPANSLNVLRSPWPFSIWGMDVIGLITPKASNGHRFILVVIDYFTKWVEAASYANVTQKVVCKFIQKEIICRYGLPERIITDNASNLNGSMMKEVCAKFKIKHHNSVPYRPKMNGTVEAANKNIKRIIEKMTDVYKDWHEKLPFALHAYRTTVQTSTGATSFSLVYGMEAVLPIEVEIPSLRVLKEVQLEEAEWVNARYEQLNLIEEKRLTALCHGQLFQKRMMRAYGKKDPCEKWTPNWEEPFVVKKAFSRGALILAEMDGREFFNPVNADAVKKYFT</sequence>
<dbReference type="GO" id="GO:0015074">
    <property type="term" value="P:DNA integration"/>
    <property type="evidence" value="ECO:0007669"/>
    <property type="project" value="InterPro"/>
</dbReference>
<dbReference type="InterPro" id="IPR001584">
    <property type="entry name" value="Integrase_cat-core"/>
</dbReference>
<gene>
    <name evidence="3" type="primary">LOC108661927</name>
</gene>
<dbReference type="RefSeq" id="XP_017976408.1">
    <property type="nucleotide sequence ID" value="XM_018120919.1"/>
</dbReference>
<dbReference type="Proteomes" id="UP000694886">
    <property type="component" value="Chromosome 5"/>
</dbReference>
<dbReference type="PROSITE" id="PS50994">
    <property type="entry name" value="INTEGRASE"/>
    <property type="match status" value="1"/>
</dbReference>
<dbReference type="PANTHER" id="PTHR48475:SF1">
    <property type="entry name" value="RNASE H TYPE-1 DOMAIN-CONTAINING PROTEIN"/>
    <property type="match status" value="1"/>
</dbReference>
<dbReference type="KEGG" id="tcc:108661927"/>
<accession>A0AB32WEE5</accession>
<dbReference type="AlphaFoldDB" id="A0AB32WEE5"/>
<evidence type="ECO:0000313" key="3">
    <source>
        <dbReference type="RefSeq" id="XP_017976408.1"/>
    </source>
</evidence>
<dbReference type="Gramene" id="Tc05v2_t009080.1">
    <property type="protein sequence ID" value="Tc05v2_p009080.1"/>
    <property type="gene ID" value="Tc05v2_g009080"/>
</dbReference>
<dbReference type="Gene3D" id="3.30.420.10">
    <property type="entry name" value="Ribonuclease H-like superfamily/Ribonuclease H"/>
    <property type="match status" value="1"/>
</dbReference>
<dbReference type="InterPro" id="IPR012337">
    <property type="entry name" value="RNaseH-like_sf"/>
</dbReference>
<protein>
    <submittedName>
        <fullName evidence="3">Uncharacterized protein LOC108661927</fullName>
    </submittedName>
</protein>